<comment type="caution">
    <text evidence="2">The sequence shown here is derived from an EMBL/GenBank/DDBJ whole genome shotgun (WGS) entry which is preliminary data.</text>
</comment>
<reference evidence="2" key="1">
    <citation type="submission" date="2023-03" db="EMBL/GenBank/DDBJ databases">
        <title>Massive genome expansion in bonnet fungi (Mycena s.s.) driven by repeated elements and novel gene families across ecological guilds.</title>
        <authorList>
            <consortium name="Lawrence Berkeley National Laboratory"/>
            <person name="Harder C.B."/>
            <person name="Miyauchi S."/>
            <person name="Viragh M."/>
            <person name="Kuo A."/>
            <person name="Thoen E."/>
            <person name="Andreopoulos B."/>
            <person name="Lu D."/>
            <person name="Skrede I."/>
            <person name="Drula E."/>
            <person name="Henrissat B."/>
            <person name="Morin E."/>
            <person name="Kohler A."/>
            <person name="Barry K."/>
            <person name="LaButti K."/>
            <person name="Morin E."/>
            <person name="Salamov A."/>
            <person name="Lipzen A."/>
            <person name="Mereny Z."/>
            <person name="Hegedus B."/>
            <person name="Baldrian P."/>
            <person name="Stursova M."/>
            <person name="Weitz H."/>
            <person name="Taylor A."/>
            <person name="Grigoriev I.V."/>
            <person name="Nagy L.G."/>
            <person name="Martin F."/>
            <person name="Kauserud H."/>
        </authorList>
    </citation>
    <scope>NUCLEOTIDE SEQUENCE</scope>
    <source>
        <strain evidence="2">CBHHK002</strain>
    </source>
</reference>
<proteinExistence type="predicted"/>
<feature type="region of interest" description="Disordered" evidence="1">
    <location>
        <begin position="170"/>
        <end position="243"/>
    </location>
</feature>
<evidence type="ECO:0000313" key="3">
    <source>
        <dbReference type="Proteomes" id="UP001218218"/>
    </source>
</evidence>
<dbReference type="AlphaFoldDB" id="A0AAD6ZYE4"/>
<dbReference type="Proteomes" id="UP001218218">
    <property type="component" value="Unassembled WGS sequence"/>
</dbReference>
<evidence type="ECO:0000256" key="1">
    <source>
        <dbReference type="SAM" id="MobiDB-lite"/>
    </source>
</evidence>
<feature type="region of interest" description="Disordered" evidence="1">
    <location>
        <begin position="1"/>
        <end position="53"/>
    </location>
</feature>
<keyword evidence="3" id="KW-1185">Reference proteome</keyword>
<accession>A0AAD6ZYE4</accession>
<organism evidence="2 3">
    <name type="scientific">Mycena albidolilacea</name>
    <dbReference type="NCBI Taxonomy" id="1033008"/>
    <lineage>
        <taxon>Eukaryota</taxon>
        <taxon>Fungi</taxon>
        <taxon>Dikarya</taxon>
        <taxon>Basidiomycota</taxon>
        <taxon>Agaricomycotina</taxon>
        <taxon>Agaricomycetes</taxon>
        <taxon>Agaricomycetidae</taxon>
        <taxon>Agaricales</taxon>
        <taxon>Marasmiineae</taxon>
        <taxon>Mycenaceae</taxon>
        <taxon>Mycena</taxon>
    </lineage>
</organism>
<protein>
    <submittedName>
        <fullName evidence="2">Uncharacterized protein</fullName>
    </submittedName>
</protein>
<evidence type="ECO:0000313" key="2">
    <source>
        <dbReference type="EMBL" id="KAJ7344055.1"/>
    </source>
</evidence>
<sequence>MRESSAWRSPLAADEESVRGYGSTSAGHEQGLVDASSEGTGAGADPGRRTQRASLVVRARADALRTGGGGAHGRRAGDVVKWRWEWKWEWGGVAVARPRPRGAAVVAGALEQLALRPQRRLVHLARADEQPHVGLRTHFRVRLPVRFIHARQDPALELLAPFLRRAAHPQNPARRLYPSSAGRRPREPQAPWADVAPARRARVLHSAPGSGSPQPPSFEPGTLQDPSIRGTRPPSSLLNPPSSLLNSPSSLLNSPSAFGAARAAAAAAVACPHGWERGWWGRGKEGGPAAPRVGGVAACVALDAVNERMESAATFATMESVDEAREGQAGDVGEWPPSLPSSAVSNVLSYIHTTLKRHNALAPLGAPPPASRTRGIHARGFPSTDWLSDSSNKSAGIPLYMIPDPLASRLLLRDVRTPSRRTQPT</sequence>
<dbReference type="EMBL" id="JARIHO010000022">
    <property type="protein sequence ID" value="KAJ7344055.1"/>
    <property type="molecule type" value="Genomic_DNA"/>
</dbReference>
<feature type="compositionally biased region" description="Low complexity" evidence="1">
    <location>
        <begin position="233"/>
        <end position="243"/>
    </location>
</feature>
<gene>
    <name evidence="2" type="ORF">DFH08DRAFT_937762</name>
</gene>
<name>A0AAD6ZYE4_9AGAR</name>